<feature type="transmembrane region" description="Helical" evidence="1">
    <location>
        <begin position="21"/>
        <end position="47"/>
    </location>
</feature>
<reference evidence="3 4" key="1">
    <citation type="submission" date="2018-08" db="EMBL/GenBank/DDBJ databases">
        <title>Whole Genome Sequence of the Moderate Halophilic Marine Bacterium Marinobacter litoralis Sw-45.</title>
        <authorList>
            <person name="Musa H."/>
        </authorList>
    </citation>
    <scope>NUCLEOTIDE SEQUENCE [LARGE SCALE GENOMIC DNA]</scope>
    <source>
        <strain evidence="3 4">Sw-45</strain>
    </source>
</reference>
<dbReference type="PANTHER" id="PTHR38690">
    <property type="entry name" value="PROTEASE-RELATED"/>
    <property type="match status" value="1"/>
</dbReference>
<keyword evidence="1" id="KW-0472">Membrane</keyword>
<organism evidence="3 4">
    <name type="scientific">Marinobacter litoralis</name>
    <dbReference type="NCBI Taxonomy" id="187981"/>
    <lineage>
        <taxon>Bacteria</taxon>
        <taxon>Pseudomonadati</taxon>
        <taxon>Pseudomonadota</taxon>
        <taxon>Gammaproteobacteria</taxon>
        <taxon>Pseudomonadales</taxon>
        <taxon>Marinobacteraceae</taxon>
        <taxon>Marinobacter</taxon>
    </lineage>
</organism>
<evidence type="ECO:0000256" key="1">
    <source>
        <dbReference type="SAM" id="Phobius"/>
    </source>
</evidence>
<proteinExistence type="predicted"/>
<keyword evidence="4" id="KW-1185">Reference proteome</keyword>
<evidence type="ECO:0000313" key="3">
    <source>
        <dbReference type="EMBL" id="RMJ03997.1"/>
    </source>
</evidence>
<dbReference type="PANTHER" id="PTHR38690:SF1">
    <property type="entry name" value="PROTEASE"/>
    <property type="match status" value="1"/>
</dbReference>
<name>A0A3M2RFA8_9GAMM</name>
<dbReference type="AlphaFoldDB" id="A0A3M2RFA8"/>
<dbReference type="OrthoDB" id="9762238at2"/>
<evidence type="ECO:0000313" key="4">
    <source>
        <dbReference type="Proteomes" id="UP000265903"/>
    </source>
</evidence>
<dbReference type="InterPro" id="IPR011836">
    <property type="entry name" value="YhdP"/>
</dbReference>
<feature type="domain" description="YhdP central" evidence="2">
    <location>
        <begin position="29"/>
        <end position="867"/>
    </location>
</feature>
<dbReference type="InterPro" id="IPR025263">
    <property type="entry name" value="YhdP_central"/>
</dbReference>
<evidence type="ECO:0000259" key="2">
    <source>
        <dbReference type="Pfam" id="PF13116"/>
    </source>
</evidence>
<dbReference type="Pfam" id="PF13116">
    <property type="entry name" value="YhdP"/>
    <property type="match status" value="2"/>
</dbReference>
<comment type="caution">
    <text evidence="3">The sequence shown here is derived from an EMBL/GenBank/DDBJ whole genome shotgun (WGS) entry which is preliminary data.</text>
</comment>
<gene>
    <name evidence="3" type="ORF">DOQ08_01317</name>
</gene>
<dbReference type="RefSeq" id="WP_114334113.1">
    <property type="nucleotide sequence ID" value="NZ_QMDL01000002.1"/>
</dbReference>
<dbReference type="Proteomes" id="UP000265903">
    <property type="component" value="Unassembled WGS sequence"/>
</dbReference>
<accession>A0A3M2RFA8</accession>
<protein>
    <recommendedName>
        <fullName evidence="2">YhdP central domain-containing protein</fullName>
    </recommendedName>
</protein>
<dbReference type="EMBL" id="QMDL01000002">
    <property type="protein sequence ID" value="RMJ03997.1"/>
    <property type="molecule type" value="Genomic_DNA"/>
</dbReference>
<keyword evidence="1" id="KW-1133">Transmembrane helix</keyword>
<feature type="domain" description="YhdP central" evidence="2">
    <location>
        <begin position="871"/>
        <end position="1227"/>
    </location>
</feature>
<sequence length="1237" mass="134815">MSIRDEGSVQADPPPGGLIGRVLAGIASCVWWALLVFLVLLALYAGIGRQLTSNIDQFSDRTARILSEETGLDISIGRLSSSWQWLNPSVTANEIIVRHPETGKVVADLEYLNAKLDFLSSLMRFRIVFEDFEADELVLTLTRSAVPGDANPVEELLQNPMKEGRSLQKWLDYAGTWLSDPEVRITRVSLTVDDGKDHLRHIDIPQLDLLYRRGLFQAAGRAMQSGTATQLASFALVGQHFFRGDFTGQLYLDVDSGRLFDGLVDDLSWKGIRVEGFDVGGKAWLTFEEGELEQIQGQVETPYLQLGVNSQSLAPLEHIYARFGWKRSEALMFQQLQWQWAGDVVQPFSFRIQPEDYGTALVADALPLDPLRRLILNLQLLPEVANQALEHYRPQGYVDDMLLQLPEQAGDFSLSGQLREVSAQAWQGAPGATGLAGYFELSAQGGFVELDATDPVTLGFPSLFVDEWAFDSLTGRVSWLTDGSVVRVFADDLEFGYQQDTVITGAFDLKLDGQGEDNLGLRVGVKNGTADMLAAFVPAYVVDEGLYQWLSTRIEEADVLAGEYYGHGRISADAPEGSFVSSMWYEFENGRVRYDDQWPVVTDAAGRVEVQNGDTLVTLEKGITGGLAVDQAKVRVVPGQMGDPARIRIATSAPVTGDAVSWWLDKSPLGEMGGEALADADIRGQFQLGLNIDLPLSDAPPVVEANVQTDGAGFALPQTGLAWRNITTNLTYHTEAGFSGGPVKAEFLQQPVNLWFGHSGQGSALHIQQTGRVRLPDFLKQFDLAGGSSLGLSGSMEYSAGLTIGEEGVSPISVSSDLFGLAVDWPEPHGKEALDTAQLDVQVNPFVDEGVQVSGEWVNRLAFDMNLREGAVDLTFDHLYLGDNRLSDIQVSALDLGDRWVVNTESERAVGRVVIPDNDGTVEVDLQSLTLTRQSDDEELDEPELLTLEQQLEAFRELDIGSWPNIDGRIAALTVGDKPAGRWAFKLRPEDHQLNVTEIEGQVGSLTLTGDMIWRILDGREVTLFKGQVAGGALKDLEPITGGSIPLNNDETSIELDLDWPGSPAHLELGKLSGNVSVRLDDGVILEQNNSAQLFRIFNLLNTDTLWRRLSLDFSDLYEAGVAFDAISGKAVITSGLLSLDPELQLVGPSGAFKISGNTNMATEDLDMRLVMVLPITQNLPLAALLMGASAPIGGALFVLDKILGDPLSKLTSATYTVTGSWSDPKVELKGVFDTGE</sequence>
<keyword evidence="1" id="KW-0812">Transmembrane</keyword>